<dbReference type="EMBL" id="VAHF01000003">
    <property type="protein sequence ID" value="TXG66669.1"/>
    <property type="molecule type" value="Genomic_DNA"/>
</dbReference>
<name>A0A5C7ICR4_9ROSI</name>
<proteinExistence type="inferred from homology"/>
<evidence type="ECO:0000256" key="1">
    <source>
        <dbReference type="ARBA" id="ARBA00007727"/>
    </source>
</evidence>
<protein>
    <recommendedName>
        <fullName evidence="3">Trichome birefringence-like C-terminal domain-containing protein</fullName>
    </recommendedName>
</protein>
<evidence type="ECO:0000259" key="3">
    <source>
        <dbReference type="Pfam" id="PF13839"/>
    </source>
</evidence>
<evidence type="ECO:0000313" key="4">
    <source>
        <dbReference type="EMBL" id="TXG66669.1"/>
    </source>
</evidence>
<dbReference type="PANTHER" id="PTHR32285">
    <property type="entry name" value="PROTEIN TRICHOME BIREFRINGENCE-LIKE 9-RELATED"/>
    <property type="match status" value="1"/>
</dbReference>
<dbReference type="InterPro" id="IPR029962">
    <property type="entry name" value="TBL"/>
</dbReference>
<feature type="domain" description="Trichome birefringence-like C-terminal" evidence="3">
    <location>
        <begin position="92"/>
        <end position="152"/>
    </location>
</feature>
<accession>A0A5C7ICR4</accession>
<organism evidence="4 5">
    <name type="scientific">Acer yangbiense</name>
    <dbReference type="NCBI Taxonomy" id="1000413"/>
    <lineage>
        <taxon>Eukaryota</taxon>
        <taxon>Viridiplantae</taxon>
        <taxon>Streptophyta</taxon>
        <taxon>Embryophyta</taxon>
        <taxon>Tracheophyta</taxon>
        <taxon>Spermatophyta</taxon>
        <taxon>Magnoliopsida</taxon>
        <taxon>eudicotyledons</taxon>
        <taxon>Gunneridae</taxon>
        <taxon>Pentapetalae</taxon>
        <taxon>rosids</taxon>
        <taxon>malvids</taxon>
        <taxon>Sapindales</taxon>
        <taxon>Sapindaceae</taxon>
        <taxon>Hippocastanoideae</taxon>
        <taxon>Acereae</taxon>
        <taxon>Acer</taxon>
    </lineage>
</organism>
<dbReference type="OrthoDB" id="1839666at2759"/>
<dbReference type="GO" id="GO:0005794">
    <property type="term" value="C:Golgi apparatus"/>
    <property type="evidence" value="ECO:0007669"/>
    <property type="project" value="TreeGrafter"/>
</dbReference>
<dbReference type="InterPro" id="IPR026057">
    <property type="entry name" value="TBL_C"/>
</dbReference>
<gene>
    <name evidence="4" type="ORF">EZV62_007944</name>
</gene>
<dbReference type="Pfam" id="PF13839">
    <property type="entry name" value="PC-Esterase"/>
    <property type="match status" value="1"/>
</dbReference>
<evidence type="ECO:0000313" key="5">
    <source>
        <dbReference type="Proteomes" id="UP000323000"/>
    </source>
</evidence>
<dbReference type="AlphaFoldDB" id="A0A5C7ICR4"/>
<sequence>MSPLKPTIRESIDAGGRSVMDPSNAGGFVGSSKMKPRSTYRGSLYLKWRSLRADGGIRGGGWRRKGDGRVLRRRREGGDRRGIDVSPPYPREAIVKTIISSMTKPAYLLDITLLTQLKKDCHPSIYTGSALDDCSHWCLAGVPDTWNHLPYAASVTTK</sequence>
<feature type="region of interest" description="Disordered" evidence="2">
    <location>
        <begin position="1"/>
        <end position="33"/>
    </location>
</feature>
<evidence type="ECO:0000256" key="2">
    <source>
        <dbReference type="SAM" id="MobiDB-lite"/>
    </source>
</evidence>
<dbReference type="Proteomes" id="UP000323000">
    <property type="component" value="Chromosome 3"/>
</dbReference>
<reference evidence="5" key="1">
    <citation type="journal article" date="2019" name="Gigascience">
        <title>De novo genome assembly of the endangered Acer yangbiense, a plant species with extremely small populations endemic to Yunnan Province, China.</title>
        <authorList>
            <person name="Yang J."/>
            <person name="Wariss H.M."/>
            <person name="Tao L."/>
            <person name="Zhang R."/>
            <person name="Yun Q."/>
            <person name="Hollingsworth P."/>
            <person name="Dao Z."/>
            <person name="Luo G."/>
            <person name="Guo H."/>
            <person name="Ma Y."/>
            <person name="Sun W."/>
        </authorList>
    </citation>
    <scope>NUCLEOTIDE SEQUENCE [LARGE SCALE GENOMIC DNA]</scope>
    <source>
        <strain evidence="5">cv. Malutang</strain>
    </source>
</reference>
<comment type="caution">
    <text evidence="4">The sequence shown here is derived from an EMBL/GenBank/DDBJ whole genome shotgun (WGS) entry which is preliminary data.</text>
</comment>
<dbReference type="PANTHER" id="PTHR32285:SF30">
    <property type="entry name" value="PROTEIN TRICHOME BIREFRINGENCE-LIKE 42"/>
    <property type="match status" value="1"/>
</dbReference>
<comment type="similarity">
    <text evidence="1">Belongs to the PC-esterase family. TBL subfamily.</text>
</comment>
<dbReference type="GO" id="GO:0016413">
    <property type="term" value="F:O-acetyltransferase activity"/>
    <property type="evidence" value="ECO:0007669"/>
    <property type="project" value="InterPro"/>
</dbReference>
<keyword evidence="5" id="KW-1185">Reference proteome</keyword>